<name>X1SV72_9ZZZZ</name>
<feature type="non-terminal residue" evidence="2">
    <location>
        <position position="1"/>
    </location>
</feature>
<dbReference type="SUPFAM" id="SSF50998">
    <property type="entry name" value="Quinoprotein alcohol dehydrogenase-like"/>
    <property type="match status" value="1"/>
</dbReference>
<sequence>AMPLKQEYDQIFNTIVDKDGNWRKKEELEPSDVLTSEYYKYHISENTKKVEHAFQRDGTKWQLIADFPAWDGGIEGIKGTSGRMMISDGIFAIDIETGKTRWAHKGRKIAQITVSVGDGSVFFAEKNVSAAQRQKTLIEKQKYIQKGNWEEFKIKLSPDEADIRIVHALDALTGQTKWKKVVDLSGCGDDQTASAYQNNVLLFFGSFGLHDKWRFPAGELKWHRVTAISAEDGELLWSRPLNYMVRPLLINDEVIVEPRKCDLYTGKIKTRIHPVTREKVPWEFYRPGHTCAATSANENCLFYRSYNAAYYDLKEDKGLSYYGAIRPGCWINMIPGNGLVLFPEASSGCTCSFPLRTSVVLKPEKNAEVEDWSLYISHGPMTPVQHFAINLGAPGDKKDGNGTIWFGYPRPDMTTGVKP</sequence>
<reference evidence="2" key="1">
    <citation type="journal article" date="2014" name="Front. Microbiol.">
        <title>High frequency of phylogenetically diverse reductive dehalogenase-homologous genes in deep subseafloor sedimentary metagenomes.</title>
        <authorList>
            <person name="Kawai M."/>
            <person name="Futagami T."/>
            <person name="Toyoda A."/>
            <person name="Takaki Y."/>
            <person name="Nishi S."/>
            <person name="Hori S."/>
            <person name="Arai W."/>
            <person name="Tsubouchi T."/>
            <person name="Morono Y."/>
            <person name="Uchiyama I."/>
            <person name="Ito T."/>
            <person name="Fujiyama A."/>
            <person name="Inagaki F."/>
            <person name="Takami H."/>
        </authorList>
    </citation>
    <scope>NUCLEOTIDE SEQUENCE</scope>
    <source>
        <strain evidence="2">Expedition CK06-06</strain>
    </source>
</reference>
<evidence type="ECO:0000259" key="1">
    <source>
        <dbReference type="Pfam" id="PF13360"/>
    </source>
</evidence>
<dbReference type="Pfam" id="PF13360">
    <property type="entry name" value="PQQ_2"/>
    <property type="match status" value="1"/>
</dbReference>
<proteinExistence type="predicted"/>
<dbReference type="EMBL" id="BARW01002505">
    <property type="protein sequence ID" value="GAI71719.1"/>
    <property type="molecule type" value="Genomic_DNA"/>
</dbReference>
<organism evidence="2">
    <name type="scientific">marine sediment metagenome</name>
    <dbReference type="NCBI Taxonomy" id="412755"/>
    <lineage>
        <taxon>unclassified sequences</taxon>
        <taxon>metagenomes</taxon>
        <taxon>ecological metagenomes</taxon>
    </lineage>
</organism>
<gene>
    <name evidence="2" type="ORF">S12H4_06938</name>
</gene>
<protein>
    <recommendedName>
        <fullName evidence="1">Pyrrolo-quinoline quinone repeat domain-containing protein</fullName>
    </recommendedName>
</protein>
<comment type="caution">
    <text evidence="2">The sequence shown here is derived from an EMBL/GenBank/DDBJ whole genome shotgun (WGS) entry which is preliminary data.</text>
</comment>
<evidence type="ECO:0000313" key="2">
    <source>
        <dbReference type="EMBL" id="GAI71719.1"/>
    </source>
</evidence>
<dbReference type="AlphaFoldDB" id="X1SV72"/>
<dbReference type="InterPro" id="IPR002372">
    <property type="entry name" value="PQQ_rpt_dom"/>
</dbReference>
<dbReference type="Gene3D" id="2.130.10.10">
    <property type="entry name" value="YVTN repeat-like/Quinoprotein amine dehydrogenase"/>
    <property type="match status" value="1"/>
</dbReference>
<feature type="domain" description="Pyrrolo-quinoline quinone repeat" evidence="1">
    <location>
        <begin position="69"/>
        <end position="243"/>
    </location>
</feature>
<dbReference type="InterPro" id="IPR011047">
    <property type="entry name" value="Quinoprotein_ADH-like_sf"/>
</dbReference>
<dbReference type="InterPro" id="IPR015943">
    <property type="entry name" value="WD40/YVTN_repeat-like_dom_sf"/>
</dbReference>
<accession>X1SV72</accession>